<dbReference type="InterPro" id="IPR011993">
    <property type="entry name" value="PH-like_dom_sf"/>
</dbReference>
<dbReference type="SMART" id="SM00233">
    <property type="entry name" value="PH"/>
    <property type="match status" value="1"/>
</dbReference>
<dbReference type="InterPro" id="IPR001849">
    <property type="entry name" value="PH_domain"/>
</dbReference>
<name>A0A485KWF0_9STRA</name>
<evidence type="ECO:0000313" key="3">
    <source>
        <dbReference type="EMBL" id="VFT89451.1"/>
    </source>
</evidence>
<dbReference type="PROSITE" id="PS50003">
    <property type="entry name" value="PH_DOMAIN"/>
    <property type="match status" value="1"/>
</dbReference>
<organism evidence="3 4">
    <name type="scientific">Aphanomyces stellatus</name>
    <dbReference type="NCBI Taxonomy" id="120398"/>
    <lineage>
        <taxon>Eukaryota</taxon>
        <taxon>Sar</taxon>
        <taxon>Stramenopiles</taxon>
        <taxon>Oomycota</taxon>
        <taxon>Saprolegniomycetes</taxon>
        <taxon>Saprolegniales</taxon>
        <taxon>Verrucalvaceae</taxon>
        <taxon>Aphanomyces</taxon>
    </lineage>
</organism>
<gene>
    <name evidence="3" type="primary">Aste57867_12600</name>
    <name evidence="2" type="ORF">As57867_012554</name>
    <name evidence="3" type="ORF">ASTE57867_12600</name>
</gene>
<evidence type="ECO:0000313" key="2">
    <source>
        <dbReference type="EMBL" id="KAF0696664.1"/>
    </source>
</evidence>
<evidence type="ECO:0000313" key="4">
    <source>
        <dbReference type="Proteomes" id="UP000332933"/>
    </source>
</evidence>
<accession>A0A485KWF0</accession>
<dbReference type="OrthoDB" id="73676at2759"/>
<reference evidence="3 4" key="1">
    <citation type="submission" date="2019-03" db="EMBL/GenBank/DDBJ databases">
        <authorList>
            <person name="Gaulin E."/>
            <person name="Dumas B."/>
        </authorList>
    </citation>
    <scope>NUCLEOTIDE SEQUENCE [LARGE SCALE GENOMIC DNA]</scope>
    <source>
        <strain evidence="3">CBS 568.67</strain>
    </source>
</reference>
<keyword evidence="4" id="KW-1185">Reference proteome</keyword>
<dbReference type="EMBL" id="CAADRA010005401">
    <property type="protein sequence ID" value="VFT89451.1"/>
    <property type="molecule type" value="Genomic_DNA"/>
</dbReference>
<dbReference type="EMBL" id="VJMH01005380">
    <property type="protein sequence ID" value="KAF0696664.1"/>
    <property type="molecule type" value="Genomic_DNA"/>
</dbReference>
<feature type="domain" description="PH" evidence="1">
    <location>
        <begin position="1"/>
        <end position="109"/>
    </location>
</feature>
<reference evidence="2" key="2">
    <citation type="submission" date="2019-06" db="EMBL/GenBank/DDBJ databases">
        <title>Genomics analysis of Aphanomyces spp. identifies a new class of oomycete effector associated with host adaptation.</title>
        <authorList>
            <person name="Gaulin E."/>
        </authorList>
    </citation>
    <scope>NUCLEOTIDE SEQUENCE</scope>
    <source>
        <strain evidence="2">CBS 578.67</strain>
    </source>
</reference>
<dbReference type="Pfam" id="PF00169">
    <property type="entry name" value="PH"/>
    <property type="match status" value="1"/>
</dbReference>
<evidence type="ECO:0000259" key="1">
    <source>
        <dbReference type="PROSITE" id="PS50003"/>
    </source>
</evidence>
<sequence length="138" mass="15104">MSVKAGVLFKKGSGQGLFPRRNWKPRHCTLTHDALRYYDCQDGRLKGQIDLTHGDACVDLMPADCPKTGQSAASVWRIAIQTPTRRFFVAAPTEREMHDWAAALALVVKQNNQGHHSQLVTGAARASIQHGGPSLQCA</sequence>
<dbReference type="SUPFAM" id="SSF50729">
    <property type="entry name" value="PH domain-like"/>
    <property type="match status" value="1"/>
</dbReference>
<protein>
    <submittedName>
        <fullName evidence="3">Aste57867_12600 protein</fullName>
    </submittedName>
</protein>
<dbReference type="Proteomes" id="UP000332933">
    <property type="component" value="Unassembled WGS sequence"/>
</dbReference>
<proteinExistence type="predicted"/>
<dbReference type="Gene3D" id="2.30.29.30">
    <property type="entry name" value="Pleckstrin-homology domain (PH domain)/Phosphotyrosine-binding domain (PTB)"/>
    <property type="match status" value="1"/>
</dbReference>
<dbReference type="AlphaFoldDB" id="A0A485KWF0"/>